<gene>
    <name evidence="4" type="primary">LOC107663494</name>
</gene>
<evidence type="ECO:0000256" key="2">
    <source>
        <dbReference type="PROSITE-ProRule" id="PRU00339"/>
    </source>
</evidence>
<name>A0A671NTH7_9TELE</name>
<feature type="region of interest" description="Disordered" evidence="3">
    <location>
        <begin position="61"/>
        <end position="80"/>
    </location>
</feature>
<reference evidence="4" key="2">
    <citation type="submission" date="2025-09" db="UniProtKB">
        <authorList>
            <consortium name="Ensembl"/>
        </authorList>
    </citation>
    <scope>IDENTIFICATION</scope>
</reference>
<dbReference type="Gene3D" id="1.25.40.10">
    <property type="entry name" value="Tetratricopeptide repeat domain"/>
    <property type="match status" value="1"/>
</dbReference>
<keyword evidence="1 2" id="KW-0802">TPR repeat</keyword>
<accession>A0A671NTH7</accession>
<dbReference type="SMART" id="SM00028">
    <property type="entry name" value="TPR"/>
    <property type="match status" value="2"/>
</dbReference>
<protein>
    <submittedName>
        <fullName evidence="4">RNA polymerase II-associated protein 3-like</fullName>
    </submittedName>
</protein>
<dbReference type="GO" id="GO:0101031">
    <property type="term" value="C:protein folding chaperone complex"/>
    <property type="evidence" value="ECO:0007669"/>
    <property type="project" value="TreeGrafter"/>
</dbReference>
<feature type="compositionally biased region" description="Basic residues" evidence="3">
    <location>
        <begin position="61"/>
        <end position="70"/>
    </location>
</feature>
<dbReference type="Proteomes" id="UP000472260">
    <property type="component" value="Unassembled WGS sequence"/>
</dbReference>
<reference evidence="4" key="1">
    <citation type="submission" date="2025-08" db="UniProtKB">
        <authorList>
            <consortium name="Ensembl"/>
        </authorList>
    </citation>
    <scope>IDENTIFICATION</scope>
</reference>
<dbReference type="InterPro" id="IPR011990">
    <property type="entry name" value="TPR-like_helical_dom_sf"/>
</dbReference>
<dbReference type="PANTHER" id="PTHR46423:SF1">
    <property type="entry name" value="RNA POLYMERASE II-ASSOCIATED PROTEIN 3"/>
    <property type="match status" value="1"/>
</dbReference>
<dbReference type="Ensembl" id="ENSSANT00000052692.1">
    <property type="protein sequence ID" value="ENSSANP00000049560.1"/>
    <property type="gene ID" value="ENSSANG00000024915.1"/>
</dbReference>
<dbReference type="AlphaFoldDB" id="A0A671NTH7"/>
<dbReference type="SUPFAM" id="SSF48452">
    <property type="entry name" value="TPR-like"/>
    <property type="match status" value="1"/>
</dbReference>
<sequence>MSGNKAVELQIQMRQNAEDLQNFMKELNNWEGEIKKKDQQLRARNKCILFQKTLPPVRNKDYKKTKKSVKRQTNGLKEQKETQRIKSYDYQAWDKFDVDKSLEAMGAEESPVHSNESDSEGLQVDRDLALTEKEKGNEFFRDGRYDSAIQCYTRGMDADPYNPVLPTKRAACFFRLNKFGVAESDCNLAIALDGKYVKAYVRRAAARAALNKQQEALEGLKLYEGNHRRSIFLKLRFMHHLKAE</sequence>
<evidence type="ECO:0000256" key="1">
    <source>
        <dbReference type="ARBA" id="ARBA00022803"/>
    </source>
</evidence>
<evidence type="ECO:0000313" key="4">
    <source>
        <dbReference type="Ensembl" id="ENSSANP00000049560.1"/>
    </source>
</evidence>
<dbReference type="PANTHER" id="PTHR46423">
    <property type="entry name" value="RNA POLYMERASE II-ASSOCIATED PROTEIN 3"/>
    <property type="match status" value="1"/>
</dbReference>
<dbReference type="PROSITE" id="PS50005">
    <property type="entry name" value="TPR"/>
    <property type="match status" value="1"/>
</dbReference>
<proteinExistence type="predicted"/>
<dbReference type="InterPro" id="IPR051966">
    <property type="entry name" value="RPAP3"/>
</dbReference>
<keyword evidence="5" id="KW-1185">Reference proteome</keyword>
<evidence type="ECO:0000313" key="5">
    <source>
        <dbReference type="Proteomes" id="UP000472260"/>
    </source>
</evidence>
<dbReference type="InterPro" id="IPR019734">
    <property type="entry name" value="TPR_rpt"/>
</dbReference>
<feature type="repeat" description="TPR" evidence="2">
    <location>
        <begin position="129"/>
        <end position="162"/>
    </location>
</feature>
<evidence type="ECO:0000256" key="3">
    <source>
        <dbReference type="SAM" id="MobiDB-lite"/>
    </source>
</evidence>
<organism evidence="4 5">
    <name type="scientific">Sinocyclocheilus anshuiensis</name>
    <dbReference type="NCBI Taxonomy" id="1608454"/>
    <lineage>
        <taxon>Eukaryota</taxon>
        <taxon>Metazoa</taxon>
        <taxon>Chordata</taxon>
        <taxon>Craniata</taxon>
        <taxon>Vertebrata</taxon>
        <taxon>Euteleostomi</taxon>
        <taxon>Actinopterygii</taxon>
        <taxon>Neopterygii</taxon>
        <taxon>Teleostei</taxon>
        <taxon>Ostariophysi</taxon>
        <taxon>Cypriniformes</taxon>
        <taxon>Cyprinidae</taxon>
        <taxon>Cyprininae</taxon>
        <taxon>Sinocyclocheilus</taxon>
    </lineage>
</organism>